<dbReference type="AlphaFoldDB" id="A0ABD6AE85"/>
<dbReference type="Proteomes" id="UP001596547">
    <property type="component" value="Unassembled WGS sequence"/>
</dbReference>
<dbReference type="Gene3D" id="3.40.50.2000">
    <property type="entry name" value="Glycogen Phosphorylase B"/>
    <property type="match status" value="2"/>
</dbReference>
<proteinExistence type="predicted"/>
<feature type="domain" description="Glycosyltransferase subfamily 4-like N-terminal" evidence="1">
    <location>
        <begin position="25"/>
        <end position="211"/>
    </location>
</feature>
<dbReference type="RefSeq" id="WP_276305900.1">
    <property type="nucleotide sequence ID" value="NZ_CP119993.1"/>
</dbReference>
<evidence type="ECO:0000259" key="1">
    <source>
        <dbReference type="Pfam" id="PF13579"/>
    </source>
</evidence>
<accession>A0ABD6AE85</accession>
<dbReference type="Pfam" id="PF13579">
    <property type="entry name" value="Glyco_trans_4_4"/>
    <property type="match status" value="1"/>
</dbReference>
<dbReference type="GeneID" id="79317517"/>
<sequence length="422" mass="46413">MTDRGGDDPIRVLAISQLFPPESMGGAHRWHKLARHLPDGFECHVIAPPPIVPLGTFERSNRPWRRETVDGVSVTRLWTYQPAGDDDWAGVGRILNYLVFALLASLYVVVNWRRYDCVVTFVGPHSTLVPGIVAKALGRAWIVDVDDLWIDNAVDLGFIERDSAVHRAVEALERRAFALADHVVVLTPTMAEQYAAKHDAPDDDFTPVPYGIDLDEFATTTATADGTDPLDDRPVVYTGKFGQAQAFEPFFRGFARLDGDRELLVVGFGDRRDELERLARDLGIEDRVSFEGPVPREEIPSILRSAALSWVPLKTEHSLDYARPTKLLETMAVGTPYVASRVTEIEVVTERSGAGVAVDNDPAAIADAMRDVLADDAARAEMGRRGAAFVSEHHRWETLGARVGDVIADATGGRSRRATTAP</sequence>
<reference evidence="2 3" key="1">
    <citation type="journal article" date="2019" name="Int. J. Syst. Evol. Microbiol.">
        <title>The Global Catalogue of Microorganisms (GCM) 10K type strain sequencing project: providing services to taxonomists for standard genome sequencing and annotation.</title>
        <authorList>
            <consortium name="The Broad Institute Genomics Platform"/>
            <consortium name="The Broad Institute Genome Sequencing Center for Infectious Disease"/>
            <person name="Wu L."/>
            <person name="Ma J."/>
        </authorList>
    </citation>
    <scope>NUCLEOTIDE SEQUENCE [LARGE SCALE GENOMIC DNA]</scope>
    <source>
        <strain evidence="2 3">PSR21</strain>
    </source>
</reference>
<protein>
    <submittedName>
        <fullName evidence="2">Glycosyltransferase family 4 protein</fullName>
    </submittedName>
</protein>
<dbReference type="CDD" id="cd03794">
    <property type="entry name" value="GT4_WbuB-like"/>
    <property type="match status" value="1"/>
</dbReference>
<name>A0ABD6AE85_9EURY</name>
<organism evidence="2 3">
    <name type="scientific">Halomarina halobia</name>
    <dbReference type="NCBI Taxonomy" id="3033386"/>
    <lineage>
        <taxon>Archaea</taxon>
        <taxon>Methanobacteriati</taxon>
        <taxon>Methanobacteriota</taxon>
        <taxon>Stenosarchaea group</taxon>
        <taxon>Halobacteria</taxon>
        <taxon>Halobacteriales</taxon>
        <taxon>Natronomonadaceae</taxon>
        <taxon>Halomarina</taxon>
    </lineage>
</organism>
<dbReference type="PANTHER" id="PTHR12526">
    <property type="entry name" value="GLYCOSYLTRANSFERASE"/>
    <property type="match status" value="1"/>
</dbReference>
<keyword evidence="3" id="KW-1185">Reference proteome</keyword>
<dbReference type="Pfam" id="PF13692">
    <property type="entry name" value="Glyco_trans_1_4"/>
    <property type="match status" value="1"/>
</dbReference>
<evidence type="ECO:0000313" key="2">
    <source>
        <dbReference type="EMBL" id="MFC7318309.1"/>
    </source>
</evidence>
<dbReference type="PANTHER" id="PTHR12526:SF622">
    <property type="entry name" value="GLYCOSYLTRANSFERASE (GROUP I)"/>
    <property type="match status" value="1"/>
</dbReference>
<evidence type="ECO:0000313" key="3">
    <source>
        <dbReference type="Proteomes" id="UP001596547"/>
    </source>
</evidence>
<dbReference type="EMBL" id="JBHTBF010000003">
    <property type="protein sequence ID" value="MFC7318309.1"/>
    <property type="molecule type" value="Genomic_DNA"/>
</dbReference>
<gene>
    <name evidence="2" type="ORF">ACFQPE_16125</name>
</gene>
<dbReference type="InterPro" id="IPR028098">
    <property type="entry name" value="Glyco_trans_4-like_N"/>
</dbReference>
<dbReference type="SUPFAM" id="SSF53756">
    <property type="entry name" value="UDP-Glycosyltransferase/glycogen phosphorylase"/>
    <property type="match status" value="1"/>
</dbReference>
<comment type="caution">
    <text evidence="2">The sequence shown here is derived from an EMBL/GenBank/DDBJ whole genome shotgun (WGS) entry which is preliminary data.</text>
</comment>